<protein>
    <submittedName>
        <fullName evidence="1">YqzL family protein</fullName>
    </submittedName>
</protein>
<evidence type="ECO:0000313" key="1">
    <source>
        <dbReference type="EMBL" id="MFD2618277.1"/>
    </source>
</evidence>
<comment type="caution">
    <text evidence="1">The sequence shown here is derived from an EMBL/GenBank/DDBJ whole genome shotgun (WGS) entry which is preliminary data.</text>
</comment>
<dbReference type="InterPro" id="IPR025617">
    <property type="entry name" value="YqzL"/>
</dbReference>
<sequence>MLDLTWKVFCMTGNIDTYLLLKEIEDSQNSQDVLDKDEMTTDDVMN</sequence>
<name>A0ABW5PU82_9BACI</name>
<organism evidence="1 2">
    <name type="scientific">Terrilactibacillus laevilacticus</name>
    <dbReference type="NCBI Taxonomy" id="1380157"/>
    <lineage>
        <taxon>Bacteria</taxon>
        <taxon>Bacillati</taxon>
        <taxon>Bacillota</taxon>
        <taxon>Bacilli</taxon>
        <taxon>Bacillales</taxon>
        <taxon>Bacillaceae</taxon>
        <taxon>Terrilactibacillus</taxon>
    </lineage>
</organism>
<dbReference type="Proteomes" id="UP001597458">
    <property type="component" value="Unassembled WGS sequence"/>
</dbReference>
<dbReference type="RefSeq" id="WP_141189952.1">
    <property type="nucleotide sequence ID" value="NZ_JBHUMR010000014.1"/>
</dbReference>
<evidence type="ECO:0000313" key="2">
    <source>
        <dbReference type="Proteomes" id="UP001597458"/>
    </source>
</evidence>
<proteinExistence type="predicted"/>
<reference evidence="2" key="1">
    <citation type="journal article" date="2019" name="Int. J. Syst. Evol. Microbiol.">
        <title>The Global Catalogue of Microorganisms (GCM) 10K type strain sequencing project: providing services to taxonomists for standard genome sequencing and annotation.</title>
        <authorList>
            <consortium name="The Broad Institute Genomics Platform"/>
            <consortium name="The Broad Institute Genome Sequencing Center for Infectious Disease"/>
            <person name="Wu L."/>
            <person name="Ma J."/>
        </authorList>
    </citation>
    <scope>NUCLEOTIDE SEQUENCE [LARGE SCALE GENOMIC DNA]</scope>
    <source>
        <strain evidence="2">TISTR 2241</strain>
    </source>
</reference>
<dbReference type="EMBL" id="JBHUMR010000014">
    <property type="protein sequence ID" value="MFD2618277.1"/>
    <property type="molecule type" value="Genomic_DNA"/>
</dbReference>
<keyword evidence="2" id="KW-1185">Reference proteome</keyword>
<gene>
    <name evidence="1" type="ORF">ACFSTF_13255</name>
</gene>
<accession>A0ABW5PU82</accession>
<dbReference type="Pfam" id="PF14006">
    <property type="entry name" value="YqzL"/>
    <property type="match status" value="1"/>
</dbReference>